<proteinExistence type="inferred from homology"/>
<dbReference type="PANTHER" id="PTHR11608">
    <property type="entry name" value="BIFUNCTIONAL PROTEIN PYRR"/>
    <property type="match status" value="1"/>
</dbReference>
<keyword evidence="3 5" id="KW-0805">Transcription regulation</keyword>
<dbReference type="InterPro" id="IPR000836">
    <property type="entry name" value="PRTase_dom"/>
</dbReference>
<evidence type="ECO:0000256" key="1">
    <source>
        <dbReference type="ARBA" id="ARBA00005565"/>
    </source>
</evidence>
<dbReference type="Gene3D" id="3.40.50.2020">
    <property type="match status" value="1"/>
</dbReference>
<keyword evidence="4 5" id="KW-0804">Transcription</keyword>
<dbReference type="Proteomes" id="UP000824132">
    <property type="component" value="Unassembled WGS sequence"/>
</dbReference>
<evidence type="ECO:0000256" key="2">
    <source>
        <dbReference type="ARBA" id="ARBA00022472"/>
    </source>
</evidence>
<dbReference type="EMBL" id="DXCL01000026">
    <property type="protein sequence ID" value="HIZ03541.1"/>
    <property type="molecule type" value="Genomic_DNA"/>
</dbReference>
<dbReference type="InterPro" id="IPR029057">
    <property type="entry name" value="PRTase-like"/>
</dbReference>
<dbReference type="Pfam" id="PF00156">
    <property type="entry name" value="Pribosyltran"/>
    <property type="match status" value="1"/>
</dbReference>
<comment type="subunit">
    <text evidence="5">Homodimer and homohexamer; in equilibrium.</text>
</comment>
<comment type="function">
    <text evidence="5">Regulates transcriptional attenuation of the pyrimidine nucleotide (pyr) operon by binding in a uridine-dependent manner to specific sites on pyr mRNA. This disrupts an antiterminator hairpin in the RNA and favors formation of a downstream transcription terminator, leading to a reduced expression of downstream genes.</text>
</comment>
<keyword evidence="5 7" id="KW-0328">Glycosyltransferase</keyword>
<dbReference type="GO" id="GO:0003723">
    <property type="term" value="F:RNA binding"/>
    <property type="evidence" value="ECO:0007669"/>
    <property type="project" value="UniProtKB-UniRule"/>
</dbReference>
<keyword evidence="5" id="KW-0694">RNA-binding</keyword>
<sequence>MAEERILMDAAAIGRTLTRLSHEVVEKNKGTDGLCLLGVKRRGEIVAKRVCALIKKSYGEEIPCAGIDIGMYRDDLVSGYFVPDAEANRPGFAIDGKKVVLCDDVLHTGRTVRAAIEAIFDLGRPASVRLLVLVDRGGRQMPVCADLVGKNIPTSSSEFIDVRFEEIEGEDSLGIRRAE</sequence>
<name>A0A9D2ID73_9FIRM</name>
<feature type="short sequence motif" description="PRPP-binding" evidence="5">
    <location>
        <begin position="99"/>
        <end position="111"/>
    </location>
</feature>
<comment type="similarity">
    <text evidence="1 5">Belongs to the purine/pyrimidine phosphoribosyltransferase family. PyrR subfamily.</text>
</comment>
<dbReference type="CDD" id="cd06223">
    <property type="entry name" value="PRTases_typeI"/>
    <property type="match status" value="1"/>
</dbReference>
<dbReference type="HAMAP" id="MF_01219">
    <property type="entry name" value="PyrR"/>
    <property type="match status" value="1"/>
</dbReference>
<organism evidence="7 8">
    <name type="scientific">Candidatus Borkfalkia avistercoris</name>
    <dbReference type="NCBI Taxonomy" id="2838504"/>
    <lineage>
        <taxon>Bacteria</taxon>
        <taxon>Bacillati</taxon>
        <taxon>Bacillota</taxon>
        <taxon>Clostridia</taxon>
        <taxon>Christensenellales</taxon>
        <taxon>Christensenellaceae</taxon>
        <taxon>Candidatus Borkfalkia</taxon>
    </lineage>
</organism>
<feature type="domain" description="Phosphoribosyltransferase" evidence="6">
    <location>
        <begin position="10"/>
        <end position="153"/>
    </location>
</feature>
<comment type="function">
    <text evidence="5">Also displays a weak uracil phosphoribosyltransferase activity which is not physiologically significant.</text>
</comment>
<reference evidence="7" key="1">
    <citation type="journal article" date="2021" name="PeerJ">
        <title>Extensive microbial diversity within the chicken gut microbiome revealed by metagenomics and culture.</title>
        <authorList>
            <person name="Gilroy R."/>
            <person name="Ravi A."/>
            <person name="Getino M."/>
            <person name="Pursley I."/>
            <person name="Horton D.L."/>
            <person name="Alikhan N.F."/>
            <person name="Baker D."/>
            <person name="Gharbi K."/>
            <person name="Hall N."/>
            <person name="Watson M."/>
            <person name="Adriaenssens E.M."/>
            <person name="Foster-Nyarko E."/>
            <person name="Jarju S."/>
            <person name="Secka A."/>
            <person name="Antonio M."/>
            <person name="Oren A."/>
            <person name="Chaudhuri R.R."/>
            <person name="La Ragione R."/>
            <person name="Hildebrand F."/>
            <person name="Pallen M.J."/>
        </authorList>
    </citation>
    <scope>NUCLEOTIDE SEQUENCE</scope>
    <source>
        <strain evidence="7">CHK187-5294</strain>
    </source>
</reference>
<dbReference type="SUPFAM" id="SSF53271">
    <property type="entry name" value="PRTase-like"/>
    <property type="match status" value="1"/>
</dbReference>
<evidence type="ECO:0000313" key="8">
    <source>
        <dbReference type="Proteomes" id="UP000824132"/>
    </source>
</evidence>
<dbReference type="InterPro" id="IPR050137">
    <property type="entry name" value="PyrR_bifunctional"/>
</dbReference>
<gene>
    <name evidence="5 7" type="primary">pyrR</name>
    <name evidence="7" type="ORF">H9727_04575</name>
</gene>
<comment type="caution">
    <text evidence="7">The sequence shown here is derived from an EMBL/GenBank/DDBJ whole genome shotgun (WGS) entry which is preliminary data.</text>
</comment>
<dbReference type="GO" id="GO:0004845">
    <property type="term" value="F:uracil phosphoribosyltransferase activity"/>
    <property type="evidence" value="ECO:0007669"/>
    <property type="project" value="UniProtKB-UniRule"/>
</dbReference>
<protein>
    <recommendedName>
        <fullName evidence="5">Bifunctional protein PyrR</fullName>
    </recommendedName>
    <domain>
        <recommendedName>
            <fullName evidence="5">Pyrimidine operon regulatory protein</fullName>
        </recommendedName>
    </domain>
    <domain>
        <recommendedName>
            <fullName evidence="5">Uracil phosphoribosyltransferase</fullName>
            <shortName evidence="5">UPRTase</shortName>
            <ecNumber evidence="5">2.4.2.9</ecNumber>
        </recommendedName>
    </domain>
</protein>
<comment type="catalytic activity">
    <reaction evidence="5">
        <text>UMP + diphosphate = 5-phospho-alpha-D-ribose 1-diphosphate + uracil</text>
        <dbReference type="Rhea" id="RHEA:13017"/>
        <dbReference type="ChEBI" id="CHEBI:17568"/>
        <dbReference type="ChEBI" id="CHEBI:33019"/>
        <dbReference type="ChEBI" id="CHEBI:57865"/>
        <dbReference type="ChEBI" id="CHEBI:58017"/>
        <dbReference type="EC" id="2.4.2.9"/>
    </reaction>
</comment>
<dbReference type="FunFam" id="3.40.50.2020:FF:000020">
    <property type="entry name" value="Bifunctional protein PyrR"/>
    <property type="match status" value="1"/>
</dbReference>
<accession>A0A9D2ID73</accession>
<evidence type="ECO:0000256" key="4">
    <source>
        <dbReference type="ARBA" id="ARBA00023163"/>
    </source>
</evidence>
<dbReference type="EC" id="2.4.2.9" evidence="5"/>
<dbReference type="NCBIfam" id="NF003549">
    <property type="entry name" value="PRK05205.1-5"/>
    <property type="match status" value="1"/>
</dbReference>
<dbReference type="PANTHER" id="PTHR11608:SF0">
    <property type="entry name" value="BIFUNCTIONAL PROTEIN PYRR"/>
    <property type="match status" value="1"/>
</dbReference>
<evidence type="ECO:0000313" key="7">
    <source>
        <dbReference type="EMBL" id="HIZ03541.1"/>
    </source>
</evidence>
<evidence type="ECO:0000256" key="3">
    <source>
        <dbReference type="ARBA" id="ARBA00023015"/>
    </source>
</evidence>
<evidence type="ECO:0000259" key="6">
    <source>
        <dbReference type="Pfam" id="PF00156"/>
    </source>
</evidence>
<keyword evidence="2 5" id="KW-0806">Transcription termination</keyword>
<dbReference type="GO" id="GO:0006353">
    <property type="term" value="P:DNA-templated transcription termination"/>
    <property type="evidence" value="ECO:0007669"/>
    <property type="project" value="UniProtKB-UniRule"/>
</dbReference>
<reference evidence="7" key="2">
    <citation type="submission" date="2021-04" db="EMBL/GenBank/DDBJ databases">
        <authorList>
            <person name="Gilroy R."/>
        </authorList>
    </citation>
    <scope>NUCLEOTIDE SEQUENCE</scope>
    <source>
        <strain evidence="7">CHK187-5294</strain>
    </source>
</reference>
<dbReference type="InterPro" id="IPR023050">
    <property type="entry name" value="PyrR"/>
</dbReference>
<dbReference type="AlphaFoldDB" id="A0A9D2ID73"/>
<keyword evidence="5 7" id="KW-0808">Transferase</keyword>
<evidence type="ECO:0000256" key="5">
    <source>
        <dbReference type="HAMAP-Rule" id="MF_01219"/>
    </source>
</evidence>